<gene>
    <name evidence="1" type="ORF">GCM10022295_89220</name>
</gene>
<keyword evidence="2" id="KW-1185">Reference proteome</keyword>
<comment type="caution">
    <text evidence="1">The sequence shown here is derived from an EMBL/GenBank/DDBJ whole genome shotgun (WGS) entry which is preliminary data.</text>
</comment>
<dbReference type="EMBL" id="BAABCE010000033">
    <property type="protein sequence ID" value="GAA3593954.1"/>
    <property type="molecule type" value="Genomic_DNA"/>
</dbReference>
<accession>A0ABP6YZW6</accession>
<organism evidence="1 2">
    <name type="scientific">Streptomyces osmaniensis</name>
    <dbReference type="NCBI Taxonomy" id="593134"/>
    <lineage>
        <taxon>Bacteria</taxon>
        <taxon>Bacillati</taxon>
        <taxon>Actinomycetota</taxon>
        <taxon>Actinomycetes</taxon>
        <taxon>Kitasatosporales</taxon>
        <taxon>Streptomycetaceae</taxon>
        <taxon>Streptomyces</taxon>
    </lineage>
</organism>
<dbReference type="Gene3D" id="2.130.10.120">
    <property type="entry name" value="Prolyl oligopeptidase, N-terminal domain"/>
    <property type="match status" value="1"/>
</dbReference>
<proteinExistence type="predicted"/>
<reference evidence="2" key="1">
    <citation type="journal article" date="2019" name="Int. J. Syst. Evol. Microbiol.">
        <title>The Global Catalogue of Microorganisms (GCM) 10K type strain sequencing project: providing services to taxonomists for standard genome sequencing and annotation.</title>
        <authorList>
            <consortium name="The Broad Institute Genomics Platform"/>
            <consortium name="The Broad Institute Genome Sequencing Center for Infectious Disease"/>
            <person name="Wu L."/>
            <person name="Ma J."/>
        </authorList>
    </citation>
    <scope>NUCLEOTIDE SEQUENCE [LARGE SCALE GENOMIC DNA]</scope>
    <source>
        <strain evidence="2">JCM 17656</strain>
    </source>
</reference>
<evidence type="ECO:0000313" key="1">
    <source>
        <dbReference type="EMBL" id="GAA3593954.1"/>
    </source>
</evidence>
<protein>
    <submittedName>
        <fullName evidence="1">Uncharacterized protein</fullName>
    </submittedName>
</protein>
<sequence length="98" mass="10792">MRPVFRSLLQELTDAGGMMAPVTSPPVERGPRQFFLSRRAGQELPALMCTEGDRPERTLVDPLDIDSSGTTTLGLWRPSWTGRLVPSSWLPGEGRNPS</sequence>
<name>A0ABP6YZW6_9ACTN</name>
<dbReference type="Proteomes" id="UP001500707">
    <property type="component" value="Unassembled WGS sequence"/>
</dbReference>
<evidence type="ECO:0000313" key="2">
    <source>
        <dbReference type="Proteomes" id="UP001500707"/>
    </source>
</evidence>